<evidence type="ECO:0000313" key="2">
    <source>
        <dbReference type="Proteomes" id="UP000651977"/>
    </source>
</evidence>
<dbReference type="InterPro" id="IPR009962">
    <property type="entry name" value="DUF1488"/>
</dbReference>
<dbReference type="Gene3D" id="3.30.160.140">
    <property type="entry name" value="Shew3726-like"/>
    <property type="match status" value="1"/>
</dbReference>
<comment type="caution">
    <text evidence="1">The sequence shown here is derived from an EMBL/GenBank/DDBJ whole genome shotgun (WGS) entry which is preliminary data.</text>
</comment>
<dbReference type="EMBL" id="BMDY01000008">
    <property type="protein sequence ID" value="GGB04493.1"/>
    <property type="molecule type" value="Genomic_DNA"/>
</dbReference>
<name>A0ABQ1I1K1_9ALTE</name>
<dbReference type="SUPFAM" id="SSF160272">
    <property type="entry name" value="Shew3726-like"/>
    <property type="match status" value="1"/>
</dbReference>
<gene>
    <name evidence="1" type="ORF">GCM10007414_17270</name>
</gene>
<dbReference type="Pfam" id="PF07369">
    <property type="entry name" value="DUF1488"/>
    <property type="match status" value="1"/>
</dbReference>
<proteinExistence type="predicted"/>
<protein>
    <recommendedName>
        <fullName evidence="3">DUF1488 domain-containing protein</fullName>
    </recommendedName>
</protein>
<accession>A0ABQ1I1K1</accession>
<keyword evidence="2" id="KW-1185">Reference proteome</keyword>
<dbReference type="InterPro" id="IPR036692">
    <property type="entry name" value="Shew3726-like_sf"/>
</dbReference>
<organism evidence="1 2">
    <name type="scientific">Agarivorans gilvus</name>
    <dbReference type="NCBI Taxonomy" id="680279"/>
    <lineage>
        <taxon>Bacteria</taxon>
        <taxon>Pseudomonadati</taxon>
        <taxon>Pseudomonadota</taxon>
        <taxon>Gammaproteobacteria</taxon>
        <taxon>Alteromonadales</taxon>
        <taxon>Alteromonadaceae</taxon>
        <taxon>Agarivorans</taxon>
    </lineage>
</organism>
<dbReference type="Proteomes" id="UP000651977">
    <property type="component" value="Unassembled WGS sequence"/>
</dbReference>
<dbReference type="RefSeq" id="WP_055733677.1">
    <property type="nucleotide sequence ID" value="NZ_BMDY01000008.1"/>
</dbReference>
<reference evidence="2" key="1">
    <citation type="journal article" date="2019" name="Int. J. Syst. Evol. Microbiol.">
        <title>The Global Catalogue of Microorganisms (GCM) 10K type strain sequencing project: providing services to taxonomists for standard genome sequencing and annotation.</title>
        <authorList>
            <consortium name="The Broad Institute Genomics Platform"/>
            <consortium name="The Broad Institute Genome Sequencing Center for Infectious Disease"/>
            <person name="Wu L."/>
            <person name="Ma J."/>
        </authorList>
    </citation>
    <scope>NUCLEOTIDE SEQUENCE [LARGE SCALE GENOMIC DNA]</scope>
    <source>
        <strain evidence="2">CGMCC 1.10131</strain>
    </source>
</reference>
<sequence length="86" mass="9686">MNQAIIIGDDQRWQALNQCIEFSAQVMGAKVQCAVRKATLEHLVGLPLSSDEKILEAYHSVQFDIEELLEQKLQEEDFEANGALIL</sequence>
<evidence type="ECO:0008006" key="3">
    <source>
        <dbReference type="Google" id="ProtNLM"/>
    </source>
</evidence>
<evidence type="ECO:0000313" key="1">
    <source>
        <dbReference type="EMBL" id="GGB04493.1"/>
    </source>
</evidence>